<name>A0A1I2XTW8_9ACTN</name>
<gene>
    <name evidence="2" type="ORF">SAMN02787118_15213</name>
</gene>
<feature type="region of interest" description="Disordered" evidence="1">
    <location>
        <begin position="9"/>
        <end position="37"/>
    </location>
</feature>
<protein>
    <submittedName>
        <fullName evidence="2">Uncharacterized protein</fullName>
    </submittedName>
</protein>
<dbReference type="EMBL" id="FONR01000052">
    <property type="protein sequence ID" value="SFH16832.1"/>
    <property type="molecule type" value="Genomic_DNA"/>
</dbReference>
<accession>A0A1I2XTW8</accession>
<dbReference type="OrthoDB" id="4315231at2"/>
<evidence type="ECO:0000313" key="2">
    <source>
        <dbReference type="EMBL" id="SFH16832.1"/>
    </source>
</evidence>
<evidence type="ECO:0000313" key="3">
    <source>
        <dbReference type="Proteomes" id="UP000181942"/>
    </source>
</evidence>
<evidence type="ECO:0000256" key="1">
    <source>
        <dbReference type="SAM" id="MobiDB-lite"/>
    </source>
</evidence>
<dbReference type="RefSeq" id="WP_075033805.1">
    <property type="nucleotide sequence ID" value="NZ_FONR01000052.1"/>
</dbReference>
<proteinExistence type="predicted"/>
<dbReference type="AlphaFoldDB" id="A0A1I2XTW8"/>
<reference evidence="2 3" key="1">
    <citation type="submission" date="2016-10" db="EMBL/GenBank/DDBJ databases">
        <authorList>
            <person name="de Groot N.N."/>
        </authorList>
    </citation>
    <scope>NUCLEOTIDE SEQUENCE [LARGE SCALE GENOMIC DNA]</scope>
    <source>
        <strain evidence="2 3">OK461</strain>
    </source>
</reference>
<sequence length="112" mass="11963">MDADLLRTLGGDPAALDTAPSWTPYRGTAMERPDGGHRCTRCGQPARAPRLVDVPGLGPCRLDTCRDDFLAVTRLLPSRMPSMVEGIVADLREVARDAGAPLTIFTDDGMPG</sequence>
<organism evidence="2 3">
    <name type="scientific">Streptomyces mirabilis</name>
    <dbReference type="NCBI Taxonomy" id="68239"/>
    <lineage>
        <taxon>Bacteria</taxon>
        <taxon>Bacillati</taxon>
        <taxon>Actinomycetota</taxon>
        <taxon>Actinomycetes</taxon>
        <taxon>Kitasatosporales</taxon>
        <taxon>Streptomycetaceae</taxon>
        <taxon>Streptomyces</taxon>
    </lineage>
</organism>
<dbReference type="Proteomes" id="UP000181942">
    <property type="component" value="Unassembled WGS sequence"/>
</dbReference>